<dbReference type="InterPro" id="IPR011495">
    <property type="entry name" value="Sig_transdc_His_kin_sub2_dim/P"/>
</dbReference>
<dbReference type="SMART" id="SM00091">
    <property type="entry name" value="PAS"/>
    <property type="match status" value="3"/>
</dbReference>
<evidence type="ECO:0000256" key="7">
    <source>
        <dbReference type="ARBA" id="ARBA00022840"/>
    </source>
</evidence>
<dbReference type="Proteomes" id="UP001501126">
    <property type="component" value="Unassembled WGS sequence"/>
</dbReference>
<dbReference type="SUPFAM" id="SSF55874">
    <property type="entry name" value="ATPase domain of HSP90 chaperone/DNA topoisomerase II/histidine kinase"/>
    <property type="match status" value="1"/>
</dbReference>
<keyword evidence="11" id="KW-1185">Reference proteome</keyword>
<evidence type="ECO:0000256" key="8">
    <source>
        <dbReference type="SAM" id="Phobius"/>
    </source>
</evidence>
<keyword evidence="3" id="KW-0597">Phosphoprotein</keyword>
<evidence type="ECO:0000256" key="3">
    <source>
        <dbReference type="ARBA" id="ARBA00022553"/>
    </source>
</evidence>
<comment type="catalytic activity">
    <reaction evidence="1">
        <text>ATP + protein L-histidine = ADP + protein N-phospho-L-histidine.</text>
        <dbReference type="EC" id="2.7.13.3"/>
    </reaction>
</comment>
<dbReference type="NCBIfam" id="TIGR00229">
    <property type="entry name" value="sensory_box"/>
    <property type="match status" value="1"/>
</dbReference>
<dbReference type="CDD" id="cd00130">
    <property type="entry name" value="PAS"/>
    <property type="match status" value="1"/>
</dbReference>
<organism evidence="10 11">
    <name type="scientific">Wandonia haliotis</name>
    <dbReference type="NCBI Taxonomy" id="574963"/>
    <lineage>
        <taxon>Bacteria</taxon>
        <taxon>Pseudomonadati</taxon>
        <taxon>Bacteroidota</taxon>
        <taxon>Flavobacteriia</taxon>
        <taxon>Flavobacteriales</taxon>
        <taxon>Crocinitomicaceae</taxon>
        <taxon>Wandonia</taxon>
    </lineage>
</organism>
<protein>
    <recommendedName>
        <fullName evidence="2">histidine kinase</fullName>
        <ecNumber evidence="2">2.7.13.3</ecNumber>
    </recommendedName>
</protein>
<dbReference type="InterPro" id="IPR036890">
    <property type="entry name" value="HATPase_C_sf"/>
</dbReference>
<evidence type="ECO:0000256" key="1">
    <source>
        <dbReference type="ARBA" id="ARBA00000085"/>
    </source>
</evidence>
<dbReference type="PANTHER" id="PTHR41523:SF8">
    <property type="entry name" value="ETHYLENE RESPONSE SENSOR PROTEIN"/>
    <property type="match status" value="1"/>
</dbReference>
<feature type="transmembrane region" description="Helical" evidence="8">
    <location>
        <begin position="156"/>
        <end position="175"/>
    </location>
</feature>
<dbReference type="Gene3D" id="3.30.450.20">
    <property type="entry name" value="PAS domain"/>
    <property type="match status" value="3"/>
</dbReference>
<dbReference type="RefSeq" id="WP_343784269.1">
    <property type="nucleotide sequence ID" value="NZ_BAAAFH010000003.1"/>
</dbReference>
<feature type="transmembrane region" description="Helical" evidence="8">
    <location>
        <begin position="82"/>
        <end position="102"/>
    </location>
</feature>
<gene>
    <name evidence="10" type="ORF">GCM10009118_02440</name>
</gene>
<dbReference type="Pfam" id="PF13188">
    <property type="entry name" value="PAS_8"/>
    <property type="match status" value="2"/>
</dbReference>
<dbReference type="SUPFAM" id="SSF55785">
    <property type="entry name" value="PYP-like sensor domain (PAS domain)"/>
    <property type="match status" value="3"/>
</dbReference>
<evidence type="ECO:0000256" key="4">
    <source>
        <dbReference type="ARBA" id="ARBA00022679"/>
    </source>
</evidence>
<dbReference type="EMBL" id="BAAAFH010000003">
    <property type="protein sequence ID" value="GAA0873836.1"/>
    <property type="molecule type" value="Genomic_DNA"/>
</dbReference>
<keyword evidence="8" id="KW-0472">Membrane</keyword>
<dbReference type="PROSITE" id="PS50109">
    <property type="entry name" value="HIS_KIN"/>
    <property type="match status" value="1"/>
</dbReference>
<comment type="caution">
    <text evidence="10">The sequence shown here is derived from an EMBL/GenBank/DDBJ whole genome shotgun (WGS) entry which is preliminary data.</text>
</comment>
<feature type="transmembrane region" description="Helical" evidence="8">
    <location>
        <begin position="53"/>
        <end position="75"/>
    </location>
</feature>
<dbReference type="Pfam" id="PF13426">
    <property type="entry name" value="PAS_9"/>
    <property type="match status" value="2"/>
</dbReference>
<dbReference type="Pfam" id="PF02518">
    <property type="entry name" value="HATPase_c"/>
    <property type="match status" value="1"/>
</dbReference>
<evidence type="ECO:0000256" key="6">
    <source>
        <dbReference type="ARBA" id="ARBA00022777"/>
    </source>
</evidence>
<dbReference type="Gene3D" id="3.30.565.10">
    <property type="entry name" value="Histidine kinase-like ATPase, C-terminal domain"/>
    <property type="match status" value="1"/>
</dbReference>
<dbReference type="InterPro" id="IPR035965">
    <property type="entry name" value="PAS-like_dom_sf"/>
</dbReference>
<keyword evidence="8" id="KW-0812">Transmembrane</keyword>
<evidence type="ECO:0000256" key="5">
    <source>
        <dbReference type="ARBA" id="ARBA00022741"/>
    </source>
</evidence>
<feature type="transmembrane region" description="Helical" evidence="8">
    <location>
        <begin position="28"/>
        <end position="47"/>
    </location>
</feature>
<dbReference type="PANTHER" id="PTHR41523">
    <property type="entry name" value="TWO-COMPONENT SYSTEM SENSOR PROTEIN"/>
    <property type="match status" value="1"/>
</dbReference>
<evidence type="ECO:0000259" key="9">
    <source>
        <dbReference type="PROSITE" id="PS50109"/>
    </source>
</evidence>
<accession>A0ABP3XWW8</accession>
<keyword evidence="4" id="KW-0808">Transferase</keyword>
<dbReference type="InterPro" id="IPR003594">
    <property type="entry name" value="HATPase_dom"/>
</dbReference>
<evidence type="ECO:0000256" key="2">
    <source>
        <dbReference type="ARBA" id="ARBA00012438"/>
    </source>
</evidence>
<proteinExistence type="predicted"/>
<dbReference type="InterPro" id="IPR005467">
    <property type="entry name" value="His_kinase_dom"/>
</dbReference>
<feature type="domain" description="Histidine kinase" evidence="9">
    <location>
        <begin position="716"/>
        <end position="910"/>
    </location>
</feature>
<keyword evidence="6" id="KW-0418">Kinase</keyword>
<dbReference type="InterPro" id="IPR001610">
    <property type="entry name" value="PAC"/>
</dbReference>
<dbReference type="SMART" id="SM00387">
    <property type="entry name" value="HATPase_c"/>
    <property type="match status" value="1"/>
</dbReference>
<name>A0ABP3XWW8_9FLAO</name>
<feature type="transmembrane region" description="Helical" evidence="8">
    <location>
        <begin position="132"/>
        <end position="150"/>
    </location>
</feature>
<keyword evidence="7" id="KW-0067">ATP-binding</keyword>
<keyword evidence="8" id="KW-1133">Transmembrane helix</keyword>
<evidence type="ECO:0000313" key="11">
    <source>
        <dbReference type="Proteomes" id="UP001501126"/>
    </source>
</evidence>
<sequence length="911" mass="105784">MQKHSLHKKEIHFYQYTDREDDFRRLSLIYGFSALFVLPLFTILAFNTDIPDIYAYVSMFASGYTFLVILVTYLVTPLRTCIFPFHFLFFCGATLFLGWDLIQSGFPPVHKIPFVFLYAVIVISLQRFYYTIIYNTLIAVSISIAGILFSEFSNQLIALGSLVFIAGSVSVLSLYSRNRMISRIQDYSMYLSAIINQPGIGIALIRNEHKPEIVDYNSYFISLLGLDEDISDQETKSLLEKIIAERNKSGGNRFEYEIEEKQQWVELFLDEIELYEGVFLLLKVVDITLSKEQRELIHRNETRFRLLFEESNDAIFIMSGGKVINANMNAVGLFQKSQEELQGTNLWDFGAPHLDSELLKEHFERLDEVNNKVRLEWDFIRTDGKIIHVELSLILMFANGERFEQCVVRDITEQKNHEHQLKTTQQTFKNIIENIPEAILLFTRNTVVFANTEAYRMLNFTSDSIYSVELDELFIDKNKDIFIKAINNHGPSKKLVNEQIEIQRFNSDEKIDVEFTLTNTIFNGEKVSMLIIKDISLINKLAGQRFRAEVAEEMNKKLVHEIEERRKTEKLLQEQSLKLKAIIENSSNTLIWTVNRGFELLMFNEYFHSTIFHLFSVELSEGVNMVDLFTTYMDEKESEAFRKGMNKVLSGHSTQIENKLSIGEKKYWIETFLNPIIDTEGNVIEISCVSHNSTEKKETEQEIINSLREKEILLKEVHHRVKNNLQVISSILNLQSSYVTDENTRNILQESQNRIKSMSFIHENLYQKDRFSSIDFSEYIFNLSNNLVHSYQIFDNLVEIKYDMEKIHLSLDQAIPCGLIVNELVSNALKYAFPENFDNGELLIKLKKKDEKIELMIGDNGIGLPNNLDINKTDTLGLQLVLTLIDQLDADVEIKREEGTKYFITFELLNV</sequence>
<evidence type="ECO:0000313" key="10">
    <source>
        <dbReference type="EMBL" id="GAA0873836.1"/>
    </source>
</evidence>
<dbReference type="EC" id="2.7.13.3" evidence="2"/>
<dbReference type="SMART" id="SM00086">
    <property type="entry name" value="PAC"/>
    <property type="match status" value="2"/>
</dbReference>
<dbReference type="Pfam" id="PF07568">
    <property type="entry name" value="HisKA_2"/>
    <property type="match status" value="1"/>
</dbReference>
<reference evidence="11" key="1">
    <citation type="journal article" date="2019" name="Int. J. Syst. Evol. Microbiol.">
        <title>The Global Catalogue of Microorganisms (GCM) 10K type strain sequencing project: providing services to taxonomists for standard genome sequencing and annotation.</title>
        <authorList>
            <consortium name="The Broad Institute Genomics Platform"/>
            <consortium name="The Broad Institute Genome Sequencing Center for Infectious Disease"/>
            <person name="Wu L."/>
            <person name="Ma J."/>
        </authorList>
    </citation>
    <scope>NUCLEOTIDE SEQUENCE [LARGE SCALE GENOMIC DNA]</scope>
    <source>
        <strain evidence="11">JCM 16083</strain>
    </source>
</reference>
<dbReference type="InterPro" id="IPR000014">
    <property type="entry name" value="PAS"/>
</dbReference>
<keyword evidence="5" id="KW-0547">Nucleotide-binding</keyword>